<dbReference type="AlphaFoldDB" id="A0A5R9L2X2"/>
<dbReference type="GO" id="GO:0003700">
    <property type="term" value="F:DNA-binding transcription factor activity"/>
    <property type="evidence" value="ECO:0007669"/>
    <property type="project" value="InterPro"/>
</dbReference>
<dbReference type="OrthoDB" id="942370at2"/>
<dbReference type="Proteomes" id="UP000306402">
    <property type="component" value="Unassembled WGS sequence"/>
</dbReference>
<dbReference type="PROSITE" id="PS01124">
    <property type="entry name" value="HTH_ARAC_FAMILY_2"/>
    <property type="match status" value="1"/>
</dbReference>
<evidence type="ECO:0000259" key="1">
    <source>
        <dbReference type="PROSITE" id="PS01124"/>
    </source>
</evidence>
<dbReference type="EMBL" id="VCEJ01000002">
    <property type="protein sequence ID" value="TLV02699.1"/>
    <property type="molecule type" value="Genomic_DNA"/>
</dbReference>
<comment type="caution">
    <text evidence="2">The sequence shown here is derived from an EMBL/GenBank/DDBJ whole genome shotgun (WGS) entry which is preliminary data.</text>
</comment>
<evidence type="ECO:0000313" key="3">
    <source>
        <dbReference type="Proteomes" id="UP000306402"/>
    </source>
</evidence>
<evidence type="ECO:0000313" key="2">
    <source>
        <dbReference type="EMBL" id="TLV02699.1"/>
    </source>
</evidence>
<reference evidence="2 3" key="1">
    <citation type="submission" date="2019-05" db="EMBL/GenBank/DDBJ databases">
        <authorList>
            <person name="Qu J.-H."/>
        </authorList>
    </citation>
    <scope>NUCLEOTIDE SEQUENCE [LARGE SCALE GENOMIC DNA]</scope>
    <source>
        <strain evidence="2 3">T17</strain>
    </source>
</reference>
<dbReference type="RefSeq" id="WP_138363909.1">
    <property type="nucleotide sequence ID" value="NZ_VCEJ01000002.1"/>
</dbReference>
<keyword evidence="3" id="KW-1185">Reference proteome</keyword>
<name>A0A5R9L2X2_9BACT</name>
<accession>A0A5R9L2X2</accession>
<sequence>MPFIDKTKNLQSAELTNSPLTRIQSYIKNQVKLGRKFTIRDIADELNLSEYNMNKMLIKATGETLKSFIASCRRDFYENRQIDEKLDTGGGKKVGICLTCRKTGVDLLQLSSKRVRLQ</sequence>
<protein>
    <recommendedName>
        <fullName evidence="1">HTH araC/xylS-type domain-containing protein</fullName>
    </recommendedName>
</protein>
<dbReference type="Gene3D" id="1.10.10.60">
    <property type="entry name" value="Homeodomain-like"/>
    <property type="match status" value="1"/>
</dbReference>
<gene>
    <name evidence="2" type="ORF">FEN17_03510</name>
</gene>
<dbReference type="GO" id="GO:0043565">
    <property type="term" value="F:sequence-specific DNA binding"/>
    <property type="evidence" value="ECO:0007669"/>
    <property type="project" value="InterPro"/>
</dbReference>
<dbReference type="InterPro" id="IPR018060">
    <property type="entry name" value="HTH_AraC"/>
</dbReference>
<organism evidence="2 3">
    <name type="scientific">Dyadobacter luticola</name>
    <dbReference type="NCBI Taxonomy" id="1979387"/>
    <lineage>
        <taxon>Bacteria</taxon>
        <taxon>Pseudomonadati</taxon>
        <taxon>Bacteroidota</taxon>
        <taxon>Cytophagia</taxon>
        <taxon>Cytophagales</taxon>
        <taxon>Spirosomataceae</taxon>
        <taxon>Dyadobacter</taxon>
    </lineage>
</organism>
<proteinExistence type="predicted"/>
<feature type="domain" description="HTH araC/xylS-type" evidence="1">
    <location>
        <begin position="21"/>
        <end position="73"/>
    </location>
</feature>